<evidence type="ECO:0000256" key="6">
    <source>
        <dbReference type="ARBA" id="ARBA00023136"/>
    </source>
</evidence>
<feature type="compositionally biased region" description="Low complexity" evidence="7">
    <location>
        <begin position="545"/>
        <end position="558"/>
    </location>
</feature>
<dbReference type="Pfam" id="PF02534">
    <property type="entry name" value="T4SS-DNA_transf"/>
    <property type="match status" value="1"/>
</dbReference>
<evidence type="ECO:0000256" key="8">
    <source>
        <dbReference type="SAM" id="Phobius"/>
    </source>
</evidence>
<proteinExistence type="inferred from homology"/>
<dbReference type="InterPro" id="IPR027417">
    <property type="entry name" value="P-loop_NTPase"/>
</dbReference>
<evidence type="ECO:0000256" key="1">
    <source>
        <dbReference type="ARBA" id="ARBA00004651"/>
    </source>
</evidence>
<evidence type="ECO:0000313" key="10">
    <source>
        <dbReference type="Proteomes" id="UP000197024"/>
    </source>
</evidence>
<gene>
    <name evidence="9" type="ORF">CD943_00345</name>
</gene>
<evidence type="ECO:0000256" key="4">
    <source>
        <dbReference type="ARBA" id="ARBA00022692"/>
    </source>
</evidence>
<feature type="transmembrane region" description="Helical" evidence="8">
    <location>
        <begin position="12"/>
        <end position="38"/>
    </location>
</feature>
<evidence type="ECO:0000256" key="5">
    <source>
        <dbReference type="ARBA" id="ARBA00022989"/>
    </source>
</evidence>
<feature type="transmembrane region" description="Helical" evidence="8">
    <location>
        <begin position="66"/>
        <end position="88"/>
    </location>
</feature>
<keyword evidence="5 8" id="KW-1133">Transmembrane helix</keyword>
<accession>A0A1Z3LTC9</accession>
<reference evidence="9 10" key="1">
    <citation type="submission" date="2017-06" db="EMBL/GenBank/DDBJ databases">
        <title>Biodegradation of gentamicin by bacterial consortia AMQD4 in synthetic medium and raw gentamicin sewage.</title>
        <authorList>
            <person name="Chang H."/>
            <person name="Feng Y."/>
            <person name="Li Z."/>
            <person name="Xue J."/>
            <person name="Cheng D."/>
        </authorList>
    </citation>
    <scope>NUCLEOTIDE SEQUENCE [LARGE SCALE GENOMIC DNA]</scope>
    <source>
        <strain evidence="9 10">BZC3</strain>
    </source>
</reference>
<comment type="subcellular location">
    <subcellularLocation>
        <location evidence="1">Cell membrane</location>
        <topology evidence="1">Multi-pass membrane protein</topology>
    </subcellularLocation>
</comment>
<dbReference type="PANTHER" id="PTHR37937">
    <property type="entry name" value="CONJUGATIVE TRANSFER: DNA TRANSPORT"/>
    <property type="match status" value="1"/>
</dbReference>
<protein>
    <submittedName>
        <fullName evidence="9">Conjugal transfer protein TraG</fullName>
    </submittedName>
</protein>
<keyword evidence="6 8" id="KW-0472">Membrane</keyword>
<dbReference type="EMBL" id="CP021995">
    <property type="protein sequence ID" value="ASD25482.1"/>
    <property type="molecule type" value="Genomic_DNA"/>
</dbReference>
<dbReference type="InterPro" id="IPR003688">
    <property type="entry name" value="TraG/VirD4"/>
</dbReference>
<dbReference type="Gene3D" id="3.40.50.300">
    <property type="entry name" value="P-loop containing nucleotide triphosphate hydrolases"/>
    <property type="match status" value="1"/>
</dbReference>
<reference evidence="9 10" key="2">
    <citation type="submission" date="2017-06" db="EMBL/GenBank/DDBJ databases">
        <authorList>
            <person name="Kim H.J."/>
            <person name="Triplett B.A."/>
        </authorList>
    </citation>
    <scope>NUCLEOTIDE SEQUENCE [LARGE SCALE GENOMIC DNA]</scope>
    <source>
        <strain evidence="9 10">BZC3</strain>
    </source>
</reference>
<dbReference type="SUPFAM" id="SSF52540">
    <property type="entry name" value="P-loop containing nucleoside triphosphate hydrolases"/>
    <property type="match status" value="1"/>
</dbReference>
<comment type="similarity">
    <text evidence="2">Belongs to the VirD4/TraG family.</text>
</comment>
<dbReference type="CDD" id="cd01127">
    <property type="entry name" value="TrwB_TraG_TraD_VirD4"/>
    <property type="match status" value="1"/>
</dbReference>
<evidence type="ECO:0000256" key="7">
    <source>
        <dbReference type="SAM" id="MobiDB-lite"/>
    </source>
</evidence>
<evidence type="ECO:0000313" key="9">
    <source>
        <dbReference type="EMBL" id="ASD25482.1"/>
    </source>
</evidence>
<dbReference type="InterPro" id="IPR051539">
    <property type="entry name" value="T4SS-coupling_protein"/>
</dbReference>
<dbReference type="PANTHER" id="PTHR37937:SF1">
    <property type="entry name" value="CONJUGATIVE TRANSFER: DNA TRANSPORT"/>
    <property type="match status" value="1"/>
</dbReference>
<dbReference type="AlphaFoldDB" id="A0A1Z3LTC9"/>
<evidence type="ECO:0000256" key="2">
    <source>
        <dbReference type="ARBA" id="ARBA00008806"/>
    </source>
</evidence>
<sequence length="615" mass="66945">MNRSAGDAPSRALRLAIGVFAILLFITVCAALIALTGLGQFTGDIDPWRVPAWFWYYRGDPHVRRWLLAGHGASALVAGLVVVAILFSRRPQLHGAARWATVSEERAAGLRAREGIILGRAKHGGFLIADGPEHVMLYAPTRTGKGVGVVIPNLLAWPGSVVVLDIKRENFEATAGYRAECGQRVLMFDPLAADGRTALFNPLGHVDRLDALAVLDELQRMAVMLFPGHDHADPFWSEAARTGFIGVGAYVAATPDLPFTLGEIFRQLTADDPRLRFPKAIETRRREGRPLPAGCVSALNDFCASSENTFSSIRQTITTRMGLWLNPRVDAATSASDFDLRDLRSGRTSLYLGATPDNLVRVAPLYSLLFQQLVDLNSRSLPGPPDRPVLVLLDEFARLGPAPVLAHAFSWVAGYGLRLLPVIQSPAQLRSVHGPDLAEDIFANCGVEVVFGPKDLKTAQDLSERIGAWTYAALSRTRPKGLGAGRRSVTISDQRRPLMLPQELLQMPASALIVLKAGLPAVRGRKIAYYREAVFRRRLRPAPRIDPAAAPASDTAPLPDLPPTQEDADMDIDAIVRAFAEEGLPPPSHGASESEVRDWLDRVMAAEPAHLERHA</sequence>
<evidence type="ECO:0000256" key="3">
    <source>
        <dbReference type="ARBA" id="ARBA00022475"/>
    </source>
</evidence>
<name>A0A1Z3LTC9_BREDI</name>
<dbReference type="RefSeq" id="WP_088409730.1">
    <property type="nucleotide sequence ID" value="NZ_CP021995.1"/>
</dbReference>
<keyword evidence="4 8" id="KW-0812">Transmembrane</keyword>
<keyword evidence="3" id="KW-1003">Cell membrane</keyword>
<feature type="region of interest" description="Disordered" evidence="7">
    <location>
        <begin position="545"/>
        <end position="566"/>
    </location>
</feature>
<dbReference type="GO" id="GO:0005886">
    <property type="term" value="C:plasma membrane"/>
    <property type="evidence" value="ECO:0007669"/>
    <property type="project" value="UniProtKB-SubCell"/>
</dbReference>
<dbReference type="Proteomes" id="UP000197024">
    <property type="component" value="Chromosome"/>
</dbReference>
<organism evidence="9 10">
    <name type="scientific">Brevundimonas diminuta</name>
    <name type="common">Pseudomonas diminuta</name>
    <dbReference type="NCBI Taxonomy" id="293"/>
    <lineage>
        <taxon>Bacteria</taxon>
        <taxon>Pseudomonadati</taxon>
        <taxon>Pseudomonadota</taxon>
        <taxon>Alphaproteobacteria</taxon>
        <taxon>Caulobacterales</taxon>
        <taxon>Caulobacteraceae</taxon>
        <taxon>Brevundimonas</taxon>
    </lineage>
</organism>